<gene>
    <name evidence="1" type="ORF">L2E82_47132</name>
</gene>
<name>A0ACB8YTY0_CICIN</name>
<sequence length="480" mass="52030">MDDKTMSEKTGGTISEEDVSVFTQRYTATTVITLLQEVGQVQDVKIDWNAMVKHTKTGITNPREYQMLWRHLAYREPLIGKLEDDVKPLDDDSDLEYELEAVPTVSNEASAEAAAYVKVLNATESLNDSCIEKGLFMEAPLMINIPKDKSTPPPSDDTQPGSSMSGVNITVPVFVPTQVVPTVLTAESLDTTNTCANSNFPPRRKRKPWSADEDRELFAAVQRCGEGNWANMSKGDFKGDRTASQLSQRWNIIKRRQTTSNVKTSSQLSEAQLAARRALNMALDKPGIDGIKAASSLGGTNFGNKPVQPTIPEPPPAATLQQNKFQPDPKRQFPRSQPFPKQLPTGPDAVKAAAVAAGARIATQSAAAVILKAQLKTAIHIKTVANVTGRPPVAPIVRYSSISPNGPRSNLHLAHASPNVGPTVQVNQPTGPNGGHEVKDDHVAVSENLQKMKLESGLKDEQQEEKLAGFGNQTSMNIES</sequence>
<reference evidence="1 2" key="2">
    <citation type="journal article" date="2022" name="Mol. Ecol. Resour.">
        <title>The genomes of chicory, endive, great burdock and yacon provide insights into Asteraceae paleo-polyploidization history and plant inulin production.</title>
        <authorList>
            <person name="Fan W."/>
            <person name="Wang S."/>
            <person name="Wang H."/>
            <person name="Wang A."/>
            <person name="Jiang F."/>
            <person name="Liu H."/>
            <person name="Zhao H."/>
            <person name="Xu D."/>
            <person name="Zhang Y."/>
        </authorList>
    </citation>
    <scope>NUCLEOTIDE SEQUENCE [LARGE SCALE GENOMIC DNA]</scope>
    <source>
        <strain evidence="2">cv. Punajuju</strain>
        <tissue evidence="1">Leaves</tissue>
    </source>
</reference>
<protein>
    <submittedName>
        <fullName evidence="1">Uncharacterized protein</fullName>
    </submittedName>
</protein>
<organism evidence="1 2">
    <name type="scientific">Cichorium intybus</name>
    <name type="common">Chicory</name>
    <dbReference type="NCBI Taxonomy" id="13427"/>
    <lineage>
        <taxon>Eukaryota</taxon>
        <taxon>Viridiplantae</taxon>
        <taxon>Streptophyta</taxon>
        <taxon>Embryophyta</taxon>
        <taxon>Tracheophyta</taxon>
        <taxon>Spermatophyta</taxon>
        <taxon>Magnoliopsida</taxon>
        <taxon>eudicotyledons</taxon>
        <taxon>Gunneridae</taxon>
        <taxon>Pentapetalae</taxon>
        <taxon>asterids</taxon>
        <taxon>campanulids</taxon>
        <taxon>Asterales</taxon>
        <taxon>Asteraceae</taxon>
        <taxon>Cichorioideae</taxon>
        <taxon>Cichorieae</taxon>
        <taxon>Cichoriinae</taxon>
        <taxon>Cichorium</taxon>
    </lineage>
</organism>
<dbReference type="Proteomes" id="UP001055811">
    <property type="component" value="Linkage Group LG09"/>
</dbReference>
<accession>A0ACB8YTY0</accession>
<evidence type="ECO:0000313" key="2">
    <source>
        <dbReference type="Proteomes" id="UP001055811"/>
    </source>
</evidence>
<evidence type="ECO:0000313" key="1">
    <source>
        <dbReference type="EMBL" id="KAI3689182.1"/>
    </source>
</evidence>
<comment type="caution">
    <text evidence="1">The sequence shown here is derived from an EMBL/GenBank/DDBJ whole genome shotgun (WGS) entry which is preliminary data.</text>
</comment>
<reference evidence="2" key="1">
    <citation type="journal article" date="2022" name="Mol. Ecol. Resour.">
        <title>The genomes of chicory, endive, great burdock and yacon provide insights into Asteraceae palaeo-polyploidization history and plant inulin production.</title>
        <authorList>
            <person name="Fan W."/>
            <person name="Wang S."/>
            <person name="Wang H."/>
            <person name="Wang A."/>
            <person name="Jiang F."/>
            <person name="Liu H."/>
            <person name="Zhao H."/>
            <person name="Xu D."/>
            <person name="Zhang Y."/>
        </authorList>
    </citation>
    <scope>NUCLEOTIDE SEQUENCE [LARGE SCALE GENOMIC DNA]</scope>
    <source>
        <strain evidence="2">cv. Punajuju</strain>
    </source>
</reference>
<keyword evidence="2" id="KW-1185">Reference proteome</keyword>
<dbReference type="EMBL" id="CM042017">
    <property type="protein sequence ID" value="KAI3689182.1"/>
    <property type="molecule type" value="Genomic_DNA"/>
</dbReference>
<proteinExistence type="predicted"/>